<dbReference type="PANTHER" id="PTHR33963:SF2">
    <property type="entry name" value="MKRN2 OPPOSITE STRAND PROTEIN"/>
    <property type="match status" value="1"/>
</dbReference>
<accession>A0AAV7NAQ3</accession>
<dbReference type="Pfam" id="PF16044">
    <property type="entry name" value="DUF4796_C"/>
    <property type="match status" value="1"/>
</dbReference>
<dbReference type="PANTHER" id="PTHR33963">
    <property type="entry name" value="MKRN2 OPPOSITE STRAND PROTEIN"/>
    <property type="match status" value="1"/>
</dbReference>
<dbReference type="AlphaFoldDB" id="A0AAV7NAQ3"/>
<dbReference type="InterPro" id="IPR053921">
    <property type="entry name" value="MKRN2OS-like_C"/>
</dbReference>
<organism evidence="2 3">
    <name type="scientific">Pleurodeles waltl</name>
    <name type="common">Iberian ribbed newt</name>
    <dbReference type="NCBI Taxonomy" id="8319"/>
    <lineage>
        <taxon>Eukaryota</taxon>
        <taxon>Metazoa</taxon>
        <taxon>Chordata</taxon>
        <taxon>Craniata</taxon>
        <taxon>Vertebrata</taxon>
        <taxon>Euteleostomi</taxon>
        <taxon>Amphibia</taxon>
        <taxon>Batrachia</taxon>
        <taxon>Caudata</taxon>
        <taxon>Salamandroidea</taxon>
        <taxon>Salamandridae</taxon>
        <taxon>Pleurodelinae</taxon>
        <taxon>Pleurodeles</taxon>
    </lineage>
</organism>
<feature type="domain" description="MKRN2 opposite strand protein-like C-terminal" evidence="1">
    <location>
        <begin position="35"/>
        <end position="174"/>
    </location>
</feature>
<dbReference type="EMBL" id="JANPWB010000013">
    <property type="protein sequence ID" value="KAJ1109790.1"/>
    <property type="molecule type" value="Genomic_DNA"/>
</dbReference>
<name>A0AAV7NAQ3_PLEWA</name>
<sequence length="216" mass="24899">MACSLWFRSRKGQKQGVCPVCGQSAVASQRLEDAPVRIPSPFVNGHREKFSFLLKPTEGTFLRGYDGMSDLHVGITNSKGIVYNYNQAGVQREEWGWEQCVGVPLLQPDEYGLINLWDKYLEDFSTAETWLPHRYEEYQHNCYTYALAFVNCMLAAQGKRQKLSKNEFTEQFNVNIRHEYWETRCVEKVSGVTCTTKEYLVDRDKGLHGEPWPLIG</sequence>
<evidence type="ECO:0000259" key="1">
    <source>
        <dbReference type="Pfam" id="PF16044"/>
    </source>
</evidence>
<evidence type="ECO:0000313" key="2">
    <source>
        <dbReference type="EMBL" id="KAJ1109790.1"/>
    </source>
</evidence>
<proteinExistence type="predicted"/>
<protein>
    <recommendedName>
        <fullName evidence="1">MKRN2 opposite strand protein-like C-terminal domain-containing protein</fullName>
    </recommendedName>
</protein>
<comment type="caution">
    <text evidence="2">The sequence shown here is derived from an EMBL/GenBank/DDBJ whole genome shotgun (WGS) entry which is preliminary data.</text>
</comment>
<reference evidence="2" key="1">
    <citation type="journal article" date="2022" name="bioRxiv">
        <title>Sequencing and chromosome-scale assembly of the giantPleurodeles waltlgenome.</title>
        <authorList>
            <person name="Brown T."/>
            <person name="Elewa A."/>
            <person name="Iarovenko S."/>
            <person name="Subramanian E."/>
            <person name="Araus A.J."/>
            <person name="Petzold A."/>
            <person name="Susuki M."/>
            <person name="Suzuki K.-i.T."/>
            <person name="Hayashi T."/>
            <person name="Toyoda A."/>
            <person name="Oliveira C."/>
            <person name="Osipova E."/>
            <person name="Leigh N.D."/>
            <person name="Simon A."/>
            <person name="Yun M.H."/>
        </authorList>
    </citation>
    <scope>NUCLEOTIDE SEQUENCE</scope>
    <source>
        <strain evidence="2">20211129_DDA</strain>
        <tissue evidence="2">Liver</tissue>
    </source>
</reference>
<evidence type="ECO:0000313" key="3">
    <source>
        <dbReference type="Proteomes" id="UP001066276"/>
    </source>
</evidence>
<gene>
    <name evidence="2" type="ORF">NDU88_007148</name>
</gene>
<dbReference type="InterPro" id="IPR032016">
    <property type="entry name" value="MKRN2OS-like"/>
</dbReference>
<dbReference type="Proteomes" id="UP001066276">
    <property type="component" value="Chromosome 9"/>
</dbReference>
<keyword evidence="3" id="KW-1185">Reference proteome</keyword>